<dbReference type="Gene3D" id="3.30.1540.10">
    <property type="entry name" value="formyl-coa transferase, domain 3"/>
    <property type="match status" value="1"/>
</dbReference>
<evidence type="ECO:0000313" key="2">
    <source>
        <dbReference type="EMBL" id="PRZ40859.1"/>
    </source>
</evidence>
<dbReference type="Proteomes" id="UP000237752">
    <property type="component" value="Unassembled WGS sequence"/>
</dbReference>
<evidence type="ECO:0000313" key="3">
    <source>
        <dbReference type="Proteomes" id="UP000237752"/>
    </source>
</evidence>
<dbReference type="Gene3D" id="3.40.50.10540">
    <property type="entry name" value="Crotonobetainyl-coa:carnitine coa-transferase, domain 1"/>
    <property type="match status" value="1"/>
</dbReference>
<dbReference type="RefSeq" id="WP_170111090.1">
    <property type="nucleotide sequence ID" value="NZ_PVUE01000013.1"/>
</dbReference>
<dbReference type="GO" id="GO:0008410">
    <property type="term" value="F:CoA-transferase activity"/>
    <property type="evidence" value="ECO:0007669"/>
    <property type="project" value="TreeGrafter"/>
</dbReference>
<evidence type="ECO:0000256" key="1">
    <source>
        <dbReference type="ARBA" id="ARBA00022679"/>
    </source>
</evidence>
<dbReference type="PANTHER" id="PTHR48207:SF3">
    <property type="entry name" value="SUCCINATE--HYDROXYMETHYLGLUTARATE COA-TRANSFERASE"/>
    <property type="match status" value="1"/>
</dbReference>
<gene>
    <name evidence="2" type="ORF">CLV47_11324</name>
</gene>
<dbReference type="SUPFAM" id="SSF89796">
    <property type="entry name" value="CoA-transferase family III (CaiB/BaiF)"/>
    <property type="match status" value="1"/>
</dbReference>
<accession>A0A2T0ZWX5</accession>
<sequence length="314" mass="33958">MLPDFSARATAQQNQIEDHQPFAGIRILDFTRYFAGPFGTFQVGMLGADVVKIETAEGDESRYSYSAASSDDRWATAGISPSFMALNVNKRSIALDLKQPGAMEVIKRLARDADVVWENFRPGVMDRLGIGYDALAQINPQLIYCSVSGFGNNGPERNTASFDGKIQAMSGIMKINGDPGGGPMRAGIALADATAGLTAAFAVASALYQRTVTGRGQFVDVAMYDSMLSLMADQVANYTVLGQLSPQAGNQAVSGKPTGHRFRCGNGYVVLAVVTERQFESLVRTLGRPEILDDPRFATWGRTRRKPRRTPSVD</sequence>
<dbReference type="EMBL" id="PVUE01000013">
    <property type="protein sequence ID" value="PRZ40859.1"/>
    <property type="molecule type" value="Genomic_DNA"/>
</dbReference>
<dbReference type="PANTHER" id="PTHR48207">
    <property type="entry name" value="SUCCINATE--HYDROXYMETHYLGLUTARATE COA-TRANSFERASE"/>
    <property type="match status" value="1"/>
</dbReference>
<dbReference type="InterPro" id="IPR050483">
    <property type="entry name" value="CoA-transferase_III_domain"/>
</dbReference>
<reference evidence="2 3" key="1">
    <citation type="submission" date="2018-03" db="EMBL/GenBank/DDBJ databases">
        <title>Genomic Encyclopedia of Archaeal and Bacterial Type Strains, Phase II (KMG-II): from individual species to whole genera.</title>
        <authorList>
            <person name="Goeker M."/>
        </authorList>
    </citation>
    <scope>NUCLEOTIDE SEQUENCE [LARGE SCALE GENOMIC DNA]</scope>
    <source>
        <strain evidence="2 3">DSM 100065</strain>
    </source>
</reference>
<keyword evidence="3" id="KW-1185">Reference proteome</keyword>
<organism evidence="2 3">
    <name type="scientific">Antricoccus suffuscus</name>
    <dbReference type="NCBI Taxonomy" id="1629062"/>
    <lineage>
        <taxon>Bacteria</taxon>
        <taxon>Bacillati</taxon>
        <taxon>Actinomycetota</taxon>
        <taxon>Actinomycetes</taxon>
        <taxon>Geodermatophilales</taxon>
        <taxon>Antricoccaceae</taxon>
        <taxon>Antricoccus</taxon>
    </lineage>
</organism>
<dbReference type="Pfam" id="PF02515">
    <property type="entry name" value="CoA_transf_3"/>
    <property type="match status" value="1"/>
</dbReference>
<name>A0A2T0ZWX5_9ACTN</name>
<keyword evidence="1 2" id="KW-0808">Transferase</keyword>
<proteinExistence type="predicted"/>
<comment type="caution">
    <text evidence="2">The sequence shown here is derived from an EMBL/GenBank/DDBJ whole genome shotgun (WGS) entry which is preliminary data.</text>
</comment>
<dbReference type="InterPro" id="IPR044855">
    <property type="entry name" value="CoA-Trfase_III_dom3_sf"/>
</dbReference>
<dbReference type="InterPro" id="IPR003673">
    <property type="entry name" value="CoA-Trfase_fam_III"/>
</dbReference>
<dbReference type="InterPro" id="IPR023606">
    <property type="entry name" value="CoA-Trfase_III_dom_1_sf"/>
</dbReference>
<protein>
    <submittedName>
        <fullName evidence="2">CoA transferase family III</fullName>
    </submittedName>
</protein>
<dbReference type="AlphaFoldDB" id="A0A2T0ZWX5"/>